<keyword evidence="2" id="KW-0732">Signal</keyword>
<protein>
    <submittedName>
        <fullName evidence="3">DUF1236 domain-containing protein</fullName>
    </submittedName>
</protein>
<dbReference type="Proteomes" id="UP001224644">
    <property type="component" value="Unassembled WGS sequence"/>
</dbReference>
<keyword evidence="1" id="KW-0812">Transmembrane</keyword>
<name>A0ABT8BCZ4_9HYPH</name>
<evidence type="ECO:0000256" key="2">
    <source>
        <dbReference type="SAM" id="SignalP"/>
    </source>
</evidence>
<comment type="caution">
    <text evidence="3">The sequence shown here is derived from an EMBL/GenBank/DDBJ whole genome shotgun (WGS) entry which is preliminary data.</text>
</comment>
<dbReference type="RefSeq" id="WP_238221122.1">
    <property type="nucleotide sequence ID" value="NZ_BPQD01000001.1"/>
</dbReference>
<keyword evidence="1" id="KW-1133">Transmembrane helix</keyword>
<dbReference type="Pfam" id="PF06823">
    <property type="entry name" value="DUF1236"/>
    <property type="match status" value="1"/>
</dbReference>
<feature type="transmembrane region" description="Helical" evidence="1">
    <location>
        <begin position="51"/>
        <end position="69"/>
    </location>
</feature>
<dbReference type="InterPro" id="IPR009642">
    <property type="entry name" value="DUF1236"/>
</dbReference>
<gene>
    <name evidence="3" type="ORF">QWZ12_04000</name>
</gene>
<proteinExistence type="predicted"/>
<feature type="chain" id="PRO_5047492595" evidence="2">
    <location>
        <begin position="28"/>
        <end position="141"/>
    </location>
</feature>
<dbReference type="EMBL" id="JAUFPX010000002">
    <property type="protein sequence ID" value="MDN3589768.1"/>
    <property type="molecule type" value="Genomic_DNA"/>
</dbReference>
<evidence type="ECO:0000256" key="1">
    <source>
        <dbReference type="SAM" id="Phobius"/>
    </source>
</evidence>
<organism evidence="3 4">
    <name type="scientific">Methylobacterium adhaesivum</name>
    <dbReference type="NCBI Taxonomy" id="333297"/>
    <lineage>
        <taxon>Bacteria</taxon>
        <taxon>Pseudomonadati</taxon>
        <taxon>Pseudomonadota</taxon>
        <taxon>Alphaproteobacteria</taxon>
        <taxon>Hyphomicrobiales</taxon>
        <taxon>Methylobacteriaceae</taxon>
        <taxon>Methylobacterium</taxon>
    </lineage>
</organism>
<reference evidence="4" key="1">
    <citation type="journal article" date="2019" name="Int. J. Syst. Evol. Microbiol.">
        <title>The Global Catalogue of Microorganisms (GCM) 10K type strain sequencing project: providing services to taxonomists for standard genome sequencing and annotation.</title>
        <authorList>
            <consortium name="The Broad Institute Genomics Platform"/>
            <consortium name="The Broad Institute Genome Sequencing Center for Infectious Disease"/>
            <person name="Wu L."/>
            <person name="Ma J."/>
        </authorList>
    </citation>
    <scope>NUCLEOTIDE SEQUENCE [LARGE SCALE GENOMIC DNA]</scope>
    <source>
        <strain evidence="4">CECT 7069</strain>
    </source>
</reference>
<evidence type="ECO:0000313" key="4">
    <source>
        <dbReference type="Proteomes" id="UP001224644"/>
    </source>
</evidence>
<accession>A0ABT8BCZ4</accession>
<sequence length="141" mass="14775">MSLKSTTLTSLLAASVLALSLPMAAQAQGLVRGAERGAQDGADAAGPLGAIVGGAVGAATGTVGGILGIDDRPRFRQYVTRERRPSYAYDGDVRVGSVLPGTGVTYYDVPDEYNARGARYTIVNERPVLVDRSHRIVEVID</sequence>
<keyword evidence="4" id="KW-1185">Reference proteome</keyword>
<evidence type="ECO:0000313" key="3">
    <source>
        <dbReference type="EMBL" id="MDN3589768.1"/>
    </source>
</evidence>
<feature type="signal peptide" evidence="2">
    <location>
        <begin position="1"/>
        <end position="27"/>
    </location>
</feature>
<keyword evidence="1" id="KW-0472">Membrane</keyword>